<dbReference type="Proteomes" id="UP001439008">
    <property type="component" value="Unassembled WGS sequence"/>
</dbReference>
<reference evidence="1 2" key="1">
    <citation type="journal article" date="2024" name="BMC Biol.">
        <title>Comparative genomics of Ascetosporea gives new insight into the evolutionary basis for animal parasitism in Rhizaria.</title>
        <authorList>
            <person name="Hiltunen Thoren M."/>
            <person name="Onut-Brannstrom I."/>
            <person name="Alfjorden A."/>
            <person name="Peckova H."/>
            <person name="Swords F."/>
            <person name="Hooper C."/>
            <person name="Holzer A.S."/>
            <person name="Bass D."/>
            <person name="Burki F."/>
        </authorList>
    </citation>
    <scope>NUCLEOTIDE SEQUENCE [LARGE SCALE GENOMIC DNA]</scope>
    <source>
        <strain evidence="1">20-A016</strain>
    </source>
</reference>
<organism evidence="1 2">
    <name type="scientific">Bonamia ostreae</name>
    <dbReference type="NCBI Taxonomy" id="126728"/>
    <lineage>
        <taxon>Eukaryota</taxon>
        <taxon>Sar</taxon>
        <taxon>Rhizaria</taxon>
        <taxon>Endomyxa</taxon>
        <taxon>Ascetosporea</taxon>
        <taxon>Haplosporida</taxon>
        <taxon>Bonamia</taxon>
    </lineage>
</organism>
<accession>A0ABV2AGP2</accession>
<proteinExistence type="predicted"/>
<evidence type="ECO:0000313" key="1">
    <source>
        <dbReference type="EMBL" id="MES1918851.1"/>
    </source>
</evidence>
<name>A0ABV2AGP2_9EUKA</name>
<dbReference type="EMBL" id="JBDODL010000139">
    <property type="protein sequence ID" value="MES1918851.1"/>
    <property type="molecule type" value="Genomic_DNA"/>
</dbReference>
<keyword evidence="2" id="KW-1185">Reference proteome</keyword>
<gene>
    <name evidence="1" type="ORF">MHBO_000747</name>
</gene>
<comment type="caution">
    <text evidence="1">The sequence shown here is derived from an EMBL/GenBank/DDBJ whole genome shotgun (WGS) entry which is preliminary data.</text>
</comment>
<protein>
    <submittedName>
        <fullName evidence="1">Uncharacterized protein</fullName>
    </submittedName>
</protein>
<sequence>MGQNLLSMSRRDDESKHKKELESALVEIMKLKSRIANLKEVGKDQPASISSALQKGFEIEKEYLGLKKRNANLSFFDKFAKN</sequence>
<evidence type="ECO:0000313" key="2">
    <source>
        <dbReference type="Proteomes" id="UP001439008"/>
    </source>
</evidence>